<feature type="transmembrane region" description="Helical" evidence="1">
    <location>
        <begin position="355"/>
        <end position="376"/>
    </location>
</feature>
<feature type="domain" description="Protein kinase" evidence="2">
    <location>
        <begin position="30"/>
        <end position="315"/>
    </location>
</feature>
<dbReference type="InterPro" id="IPR011009">
    <property type="entry name" value="Kinase-like_dom_sf"/>
</dbReference>
<dbReference type="EMBL" id="AORK01000025">
    <property type="protein sequence ID" value="EOA07043.1"/>
    <property type="molecule type" value="Genomic_DNA"/>
</dbReference>
<keyword evidence="3" id="KW-0808">Transferase</keyword>
<keyword evidence="1" id="KW-0472">Membrane</keyword>
<dbReference type="PANTHER" id="PTHR44167">
    <property type="entry name" value="OVARIAN-SPECIFIC SERINE/THREONINE-PROTEIN KINASE LOK-RELATED"/>
    <property type="match status" value="1"/>
</dbReference>
<dbReference type="InterPro" id="IPR000719">
    <property type="entry name" value="Prot_kinase_dom"/>
</dbReference>
<dbReference type="AlphaFoldDB" id="S6G6S7"/>
<dbReference type="Gene3D" id="3.30.200.20">
    <property type="entry name" value="Phosphorylase Kinase, domain 1"/>
    <property type="match status" value="1"/>
</dbReference>
<proteinExistence type="predicted"/>
<dbReference type="Pfam" id="PF00069">
    <property type="entry name" value="Pkinase"/>
    <property type="match status" value="1"/>
</dbReference>
<gene>
    <name evidence="3" type="primary">pkn</name>
    <name evidence="3" type="ORF">MYEA_6270</name>
</gene>
<dbReference type="GO" id="GO:0004674">
    <property type="term" value="F:protein serine/threonine kinase activity"/>
    <property type="evidence" value="ECO:0007669"/>
    <property type="project" value="UniProtKB-KW"/>
</dbReference>
<keyword evidence="3" id="KW-0418">Kinase</keyword>
<reference evidence="3 4" key="1">
    <citation type="journal article" date="2013" name="Genome Announc.">
        <title>Draft Genome Sequences of Mycoplasma auris and Mycoplasma yeatsii, Two Species of the Ear Canal of Caprinae.</title>
        <authorList>
            <person name="Dordet-Frisoni E."/>
            <person name="Baranowski E."/>
            <person name="Barre A."/>
            <person name="Blanchard A."/>
            <person name="Breton M."/>
            <person name="Couture C."/>
            <person name="Dupuy V."/>
            <person name="Gaurivaud P."/>
            <person name="Jacob D."/>
            <person name="Lemaitre C."/>
            <person name="Manso-Silvan L."/>
            <person name="Nikolski M."/>
            <person name="Nouvel L.X."/>
            <person name="Poumarat F."/>
            <person name="Sirand-Pugnet P."/>
            <person name="Thebault P."/>
            <person name="Theil S."/>
            <person name="Thiaucourt F."/>
            <person name="Citti C."/>
            <person name="Tardy F."/>
        </authorList>
    </citation>
    <scope>NUCLEOTIDE SEQUENCE [LARGE SCALE GENOMIC DNA]</scope>
    <source>
        <strain evidence="3 4">13926</strain>
    </source>
</reference>
<dbReference type="PROSITE" id="PS50011">
    <property type="entry name" value="PROTEIN_KINASE_DOM"/>
    <property type="match status" value="1"/>
</dbReference>
<evidence type="ECO:0000313" key="4">
    <source>
        <dbReference type="Proteomes" id="UP000015348"/>
    </source>
</evidence>
<dbReference type="PROSITE" id="PS00108">
    <property type="entry name" value="PROTEIN_KINASE_ST"/>
    <property type="match status" value="1"/>
</dbReference>
<sequence length="378" mass="44524">MNKNQIKQNNKIDNGINNDELIDRLINKRYKILEFINSGAFASVFKAIDLDASFLNKEDVFVAVKIMLKGKRKNTKEINDRLNYEVNTFAKLSFSKNVINMKDVFEWDKYYVIVMELVEGIDLSKKFSVYNNILSTNEFIYYFEQIAKGLKEIHDSNIIHRDVKPANILITKHQKAKISDFGISKIKSIINETNEDNFSPGTPRYTAPEQFINFESKKNIYSYESDIYSVGVMMYEFITGTTLFLNTNYGNSNVKEREKENFKKHLVKEVLRPRYINPDIPQSIENIIMHCLAKEVKNRYKNFDELLNDLQKAKLELDVKKDFPEMNWEADKISNMKLNYNIRYKNFIEEFPYRFTIPTLLIVFVSLILFIVVIIFNQ</sequence>
<evidence type="ECO:0000259" key="2">
    <source>
        <dbReference type="PROSITE" id="PS50011"/>
    </source>
</evidence>
<keyword evidence="1" id="KW-0812">Transmembrane</keyword>
<dbReference type="GO" id="GO:0005524">
    <property type="term" value="F:ATP binding"/>
    <property type="evidence" value="ECO:0007669"/>
    <property type="project" value="InterPro"/>
</dbReference>
<dbReference type="CDD" id="cd14014">
    <property type="entry name" value="STKc_PknB_like"/>
    <property type="match status" value="1"/>
</dbReference>
<dbReference type="InterPro" id="IPR008271">
    <property type="entry name" value="Ser/Thr_kinase_AS"/>
</dbReference>
<dbReference type="Proteomes" id="UP000015348">
    <property type="component" value="Unassembled WGS sequence"/>
</dbReference>
<name>S6G6S7_9MOLU</name>
<evidence type="ECO:0000313" key="3">
    <source>
        <dbReference type="EMBL" id="EOA07043.1"/>
    </source>
</evidence>
<accession>S6G6S7</accession>
<dbReference type="PATRIC" id="fig|1188240.3.peg.616"/>
<protein>
    <submittedName>
        <fullName evidence="3">Serine/threonine protein kinase</fullName>
    </submittedName>
</protein>
<dbReference type="GO" id="GO:0005737">
    <property type="term" value="C:cytoplasm"/>
    <property type="evidence" value="ECO:0007669"/>
    <property type="project" value="TreeGrafter"/>
</dbReference>
<dbReference type="RefSeq" id="WP_004429467.1">
    <property type="nucleotide sequence ID" value="NZ_AORK01000025.1"/>
</dbReference>
<keyword evidence="3" id="KW-0723">Serine/threonine-protein kinase</keyword>
<organism evidence="3 4">
    <name type="scientific">Mycoplasma yeatsii 13926</name>
    <dbReference type="NCBI Taxonomy" id="1188240"/>
    <lineage>
        <taxon>Bacteria</taxon>
        <taxon>Bacillati</taxon>
        <taxon>Mycoplasmatota</taxon>
        <taxon>Mollicutes</taxon>
        <taxon>Mycoplasmataceae</taxon>
        <taxon>Mycoplasma</taxon>
    </lineage>
</organism>
<evidence type="ECO:0000256" key="1">
    <source>
        <dbReference type="SAM" id="Phobius"/>
    </source>
</evidence>
<dbReference type="Gene3D" id="1.10.510.10">
    <property type="entry name" value="Transferase(Phosphotransferase) domain 1"/>
    <property type="match status" value="1"/>
</dbReference>
<dbReference type="eggNOG" id="COG0515">
    <property type="taxonomic scope" value="Bacteria"/>
</dbReference>
<dbReference type="PANTHER" id="PTHR44167:SF24">
    <property type="entry name" value="SERINE_THREONINE-PROTEIN KINASE CHK2"/>
    <property type="match status" value="1"/>
</dbReference>
<dbReference type="SMART" id="SM00220">
    <property type="entry name" value="S_TKc"/>
    <property type="match status" value="1"/>
</dbReference>
<comment type="caution">
    <text evidence="3">The sequence shown here is derived from an EMBL/GenBank/DDBJ whole genome shotgun (WGS) entry which is preliminary data.</text>
</comment>
<dbReference type="SUPFAM" id="SSF56112">
    <property type="entry name" value="Protein kinase-like (PK-like)"/>
    <property type="match status" value="1"/>
</dbReference>
<keyword evidence="1" id="KW-1133">Transmembrane helix</keyword>